<feature type="transmembrane region" description="Helical" evidence="9">
    <location>
        <begin position="266"/>
        <end position="287"/>
    </location>
</feature>
<dbReference type="PANTHER" id="PTHR42648">
    <property type="entry name" value="TRANSPOSASE, PUTATIVE-RELATED"/>
    <property type="match status" value="1"/>
</dbReference>
<keyword evidence="4" id="KW-0378">Hydrolase</keyword>
<dbReference type="GO" id="GO:0006865">
    <property type="term" value="P:amino acid transport"/>
    <property type="evidence" value="ECO:0007669"/>
    <property type="project" value="UniProtKB-KW"/>
</dbReference>
<dbReference type="InterPro" id="IPR036397">
    <property type="entry name" value="RNaseH_sf"/>
</dbReference>
<sequence>MGLKSLISRGSSFFGTKAIKVVFDEFKSKFVGTQHFGTPTIPNRFFSNSSEEKGASRIVMSYSLRVLKRLVEKRGRCNIGLLLDENRSIKTYPQIGKGTYGVMGIRFVMVLVCLLSFASSEESAMITKDVLEIFYSGEFTLLGYTTNLYKVILLVLCGFMVIMVLFVPDIGRHDRWLTGPSPSKKFVRPRNWPIASGFYAYCFSGHPYLPELFQSLRNKYDYRKILYFIFVPALFQYLLAACLGYGKFGSNVESIYILNMPKDLTVSWIAAHITVAHMMIRYVLGIYGVLKTVEDEFKRFNKPAVDRFWTSVVNCALVLITIPLTILINCYGPVMALIGSTLGIAVALVIPYIFVTNIRISQMQRFQITTSVVNNSVFKGFFEKQKLTGPNFIDWYRQLRVVLSVEYKLNYLKHPIHAAHVPAENLGAYEMLQELKTMFAQQVEQELLQTIKAQKGNKKHKKPQPQLAARGQNQGKRKNKLAYAPKPKIPPSPRWKILLRTISIINAGASGLGIFTIELYTFPNKSWIYDTGCGTHICNTTQGLRGSRKLKPGALNLYVGNEGLSEFCRLYDDGYVNRFVDNSIQVSRNNMVYFSAVLRDGIFEIDLSDSYTNVSSMYALSNKRAKSTLDSTLLWHCRLEHISKKCIEKLQHDGLLNSTDLRAFKKCVPCMSGKMAKKTYTHQVERAKDLLGLIQTNVCGPFKIVSRQGASYFVTFTDDFSHYGYVYLLKHKHEVFEKEVENQLGKTIKSLCSDRGGEYMSQEFLDHLKDHGFIAHRTPPYMPQYNENSLITQEASRSLEDLEIIQEEDTHPSIDTSLNYKKDDLEIDEPKSDIIPICSKWLFKNKTDIDGSVHTYKAHLVVKGYTQTLGIDYEETFSPVADIRSIRILIAITAFYNYEILQMNVKTTFLNGYLFEEVYMEQPEGFINPKYPNQVCKLKRFIYRLKQASRQWNKQFDDEIKKFGFTQNRDEPCVYLKASGSYVTFLILYVDDILIIGNNIPMLQDVKSWKVFCYERFRNTKDMFLVYEGDIKQELRVSCYTNAGYLTDVDDLKSQIEAEYIVAYDASKETVWVRKFIFGLGVLPTIKEPISMYCDNTVAITIANELGITKGARHFHAKVHHIRKVIEYDDVKLEKVHTDDNLADPFTKALAFLKHSEILRILECFELILSSIIIVILAVAAAIAGTVDSINEMKNGGLSTYALNSEDCLWLLTYWAQKVASRLWIELKEMTGDKILCASTDSMYG</sequence>
<feature type="transmembrane region" description="Helical" evidence="9">
    <location>
        <begin position="148"/>
        <end position="167"/>
    </location>
</feature>
<dbReference type="InterPro" id="IPR025724">
    <property type="entry name" value="GAG-pre-integrase_dom"/>
</dbReference>
<dbReference type="InterPro" id="IPR013103">
    <property type="entry name" value="RVT_2"/>
</dbReference>
<evidence type="ECO:0000256" key="9">
    <source>
        <dbReference type="SAM" id="Phobius"/>
    </source>
</evidence>
<evidence type="ECO:0000259" key="12">
    <source>
        <dbReference type="Pfam" id="PF13976"/>
    </source>
</evidence>
<evidence type="ECO:0000313" key="13">
    <source>
        <dbReference type="EMBL" id="GEU35049.1"/>
    </source>
</evidence>
<dbReference type="Pfam" id="PF01490">
    <property type="entry name" value="Aa_trans"/>
    <property type="match status" value="1"/>
</dbReference>
<evidence type="ECO:0000256" key="8">
    <source>
        <dbReference type="SAM" id="MobiDB-lite"/>
    </source>
</evidence>
<evidence type="ECO:0000256" key="2">
    <source>
        <dbReference type="ARBA" id="ARBA00022692"/>
    </source>
</evidence>
<keyword evidence="5" id="KW-0029">Amino-acid transport</keyword>
<dbReference type="InterPro" id="IPR013057">
    <property type="entry name" value="AA_transpt_TM"/>
</dbReference>
<feature type="domain" description="Reverse transcriptase Ty1/copia-type" evidence="11">
    <location>
        <begin position="829"/>
        <end position="1008"/>
    </location>
</feature>
<dbReference type="CDD" id="cd09272">
    <property type="entry name" value="RNase_HI_RT_Ty1"/>
    <property type="match status" value="1"/>
</dbReference>
<evidence type="ECO:0000259" key="10">
    <source>
        <dbReference type="Pfam" id="PF01490"/>
    </source>
</evidence>
<keyword evidence="5" id="KW-0813">Transport</keyword>
<dbReference type="InterPro" id="IPR012337">
    <property type="entry name" value="RNaseH-like_sf"/>
</dbReference>
<feature type="domain" description="GAG-pre-integrase" evidence="12">
    <location>
        <begin position="613"/>
        <end position="675"/>
    </location>
</feature>
<evidence type="ECO:0000256" key="1">
    <source>
        <dbReference type="ARBA" id="ARBA00004370"/>
    </source>
</evidence>
<evidence type="ECO:0000259" key="11">
    <source>
        <dbReference type="Pfam" id="PF07727"/>
    </source>
</evidence>
<gene>
    <name evidence="13" type="ORF">Tci_007027</name>
</gene>
<evidence type="ECO:0000256" key="3">
    <source>
        <dbReference type="ARBA" id="ARBA00022723"/>
    </source>
</evidence>
<evidence type="ECO:0000256" key="7">
    <source>
        <dbReference type="ARBA" id="ARBA00023136"/>
    </source>
</evidence>
<dbReference type="SUPFAM" id="SSF53098">
    <property type="entry name" value="Ribonuclease H-like"/>
    <property type="match status" value="1"/>
</dbReference>
<dbReference type="Gene3D" id="3.30.420.10">
    <property type="entry name" value="Ribonuclease H-like superfamily/Ribonuclease H"/>
    <property type="match status" value="1"/>
</dbReference>
<feature type="transmembrane region" description="Helical" evidence="9">
    <location>
        <begin position="1167"/>
        <end position="1187"/>
    </location>
</feature>
<feature type="region of interest" description="Disordered" evidence="8">
    <location>
        <begin position="454"/>
        <end position="487"/>
    </location>
</feature>
<dbReference type="GO" id="GO:0016787">
    <property type="term" value="F:hydrolase activity"/>
    <property type="evidence" value="ECO:0007669"/>
    <property type="project" value="UniProtKB-KW"/>
</dbReference>
<keyword evidence="6 9" id="KW-1133">Transmembrane helix</keyword>
<comment type="caution">
    <text evidence="13">The sequence shown here is derived from an EMBL/GenBank/DDBJ whole genome shotgun (WGS) entry which is preliminary data.</text>
</comment>
<feature type="transmembrane region" description="Helical" evidence="9">
    <location>
        <begin position="100"/>
        <end position="118"/>
    </location>
</feature>
<reference evidence="13" key="1">
    <citation type="journal article" date="2019" name="Sci. Rep.">
        <title>Draft genome of Tanacetum cinerariifolium, the natural source of mosquito coil.</title>
        <authorList>
            <person name="Yamashiro T."/>
            <person name="Shiraishi A."/>
            <person name="Satake H."/>
            <person name="Nakayama K."/>
        </authorList>
    </citation>
    <scope>NUCLEOTIDE SEQUENCE</scope>
</reference>
<evidence type="ECO:0000256" key="4">
    <source>
        <dbReference type="ARBA" id="ARBA00022801"/>
    </source>
</evidence>
<keyword evidence="7 9" id="KW-0472">Membrane</keyword>
<dbReference type="PANTHER" id="PTHR42648:SF27">
    <property type="entry name" value="RNA-DIRECTED DNA POLYMERASE"/>
    <property type="match status" value="1"/>
</dbReference>
<feature type="transmembrane region" description="Helical" evidence="9">
    <location>
        <begin position="334"/>
        <end position="355"/>
    </location>
</feature>
<dbReference type="AlphaFoldDB" id="A0A6L2JE38"/>
<feature type="transmembrane region" description="Helical" evidence="9">
    <location>
        <begin position="497"/>
        <end position="517"/>
    </location>
</feature>
<evidence type="ECO:0000256" key="5">
    <source>
        <dbReference type="ARBA" id="ARBA00022970"/>
    </source>
</evidence>
<keyword evidence="3" id="KW-0479">Metal-binding</keyword>
<accession>A0A6L2JE38</accession>
<dbReference type="Pfam" id="PF13976">
    <property type="entry name" value="gag_pre-integrs"/>
    <property type="match status" value="1"/>
</dbReference>
<feature type="transmembrane region" description="Helical" evidence="9">
    <location>
        <begin position="225"/>
        <end position="246"/>
    </location>
</feature>
<dbReference type="Pfam" id="PF07727">
    <property type="entry name" value="RVT_2"/>
    <property type="match status" value="1"/>
</dbReference>
<dbReference type="InterPro" id="IPR039537">
    <property type="entry name" value="Retrotran_Ty1/copia-like"/>
</dbReference>
<feature type="transmembrane region" description="Helical" evidence="9">
    <location>
        <begin position="308"/>
        <end position="328"/>
    </location>
</feature>
<feature type="domain" description="Amino acid transporter transmembrane" evidence="10">
    <location>
        <begin position="154"/>
        <end position="364"/>
    </location>
</feature>
<name>A0A6L2JE38_TANCI</name>
<dbReference type="GO" id="GO:0046872">
    <property type="term" value="F:metal ion binding"/>
    <property type="evidence" value="ECO:0007669"/>
    <property type="project" value="UniProtKB-KW"/>
</dbReference>
<comment type="subcellular location">
    <subcellularLocation>
        <location evidence="1">Membrane</location>
    </subcellularLocation>
</comment>
<proteinExistence type="predicted"/>
<dbReference type="GO" id="GO:0016020">
    <property type="term" value="C:membrane"/>
    <property type="evidence" value="ECO:0007669"/>
    <property type="project" value="UniProtKB-SubCell"/>
</dbReference>
<protein>
    <submittedName>
        <fullName evidence="13">Retrotransposon protein, putative, Ty1-copia subclass</fullName>
    </submittedName>
</protein>
<dbReference type="GO" id="GO:0003676">
    <property type="term" value="F:nucleic acid binding"/>
    <property type="evidence" value="ECO:0007669"/>
    <property type="project" value="InterPro"/>
</dbReference>
<dbReference type="EMBL" id="BKCJ010000648">
    <property type="protein sequence ID" value="GEU35049.1"/>
    <property type="molecule type" value="Genomic_DNA"/>
</dbReference>
<keyword evidence="2 9" id="KW-0812">Transmembrane</keyword>
<organism evidence="13">
    <name type="scientific">Tanacetum cinerariifolium</name>
    <name type="common">Dalmatian daisy</name>
    <name type="synonym">Chrysanthemum cinerariifolium</name>
    <dbReference type="NCBI Taxonomy" id="118510"/>
    <lineage>
        <taxon>Eukaryota</taxon>
        <taxon>Viridiplantae</taxon>
        <taxon>Streptophyta</taxon>
        <taxon>Embryophyta</taxon>
        <taxon>Tracheophyta</taxon>
        <taxon>Spermatophyta</taxon>
        <taxon>Magnoliopsida</taxon>
        <taxon>eudicotyledons</taxon>
        <taxon>Gunneridae</taxon>
        <taxon>Pentapetalae</taxon>
        <taxon>asterids</taxon>
        <taxon>campanulids</taxon>
        <taxon>Asterales</taxon>
        <taxon>Asteraceae</taxon>
        <taxon>Asteroideae</taxon>
        <taxon>Anthemideae</taxon>
        <taxon>Anthemidinae</taxon>
        <taxon>Tanacetum</taxon>
    </lineage>
</organism>
<evidence type="ECO:0000256" key="6">
    <source>
        <dbReference type="ARBA" id="ARBA00022989"/>
    </source>
</evidence>